<dbReference type="RefSeq" id="WP_106290859.1">
    <property type="nucleotide sequence ID" value="NZ_PVTH01000001.1"/>
</dbReference>
<name>A0A2T0UC00_9SPHI</name>
<dbReference type="InterPro" id="IPR005841">
    <property type="entry name" value="Alpha-D-phosphohexomutase_SF"/>
</dbReference>
<dbReference type="GO" id="GO:0004615">
    <property type="term" value="F:phosphomannomutase activity"/>
    <property type="evidence" value="ECO:0007669"/>
    <property type="project" value="TreeGrafter"/>
</dbReference>
<dbReference type="InterPro" id="IPR016055">
    <property type="entry name" value="A-D-PHexomutase_a/b/a-I/II/III"/>
</dbReference>
<dbReference type="GO" id="GO:0006048">
    <property type="term" value="P:UDP-N-acetylglucosamine biosynthetic process"/>
    <property type="evidence" value="ECO:0007669"/>
    <property type="project" value="TreeGrafter"/>
</dbReference>
<dbReference type="EMBL" id="PVTH01000001">
    <property type="protein sequence ID" value="PRY55443.1"/>
    <property type="molecule type" value="Genomic_DNA"/>
</dbReference>
<dbReference type="GO" id="GO:0008966">
    <property type="term" value="F:phosphoglucosamine mutase activity"/>
    <property type="evidence" value="ECO:0007669"/>
    <property type="project" value="InterPro"/>
</dbReference>
<keyword evidence="5 7" id="KW-0460">Magnesium</keyword>
<dbReference type="InterPro" id="IPR036900">
    <property type="entry name" value="A-D-PHexomutase_C_sf"/>
</dbReference>
<feature type="domain" description="Alpha-D-phosphohexomutase alpha/beta/alpha" evidence="10">
    <location>
        <begin position="171"/>
        <end position="263"/>
    </location>
</feature>
<keyword evidence="6" id="KW-0413">Isomerase</keyword>
<keyword evidence="3" id="KW-0597">Phosphoprotein</keyword>
<feature type="domain" description="Alpha-D-phosphohexomutase C-terminal" evidence="8">
    <location>
        <begin position="393"/>
        <end position="452"/>
    </location>
</feature>
<evidence type="ECO:0000259" key="11">
    <source>
        <dbReference type="Pfam" id="PF02880"/>
    </source>
</evidence>
<dbReference type="GO" id="GO:0009252">
    <property type="term" value="P:peptidoglycan biosynthetic process"/>
    <property type="evidence" value="ECO:0007669"/>
    <property type="project" value="TreeGrafter"/>
</dbReference>
<evidence type="ECO:0000259" key="9">
    <source>
        <dbReference type="Pfam" id="PF02878"/>
    </source>
</evidence>
<evidence type="ECO:0000259" key="8">
    <source>
        <dbReference type="Pfam" id="PF00408"/>
    </source>
</evidence>
<dbReference type="OrthoDB" id="9806956at2"/>
<dbReference type="AlphaFoldDB" id="A0A2T0UC00"/>
<evidence type="ECO:0000259" key="10">
    <source>
        <dbReference type="Pfam" id="PF02879"/>
    </source>
</evidence>
<comment type="caution">
    <text evidence="12">The sequence shown here is derived from an EMBL/GenBank/DDBJ whole genome shotgun (WGS) entry which is preliminary data.</text>
</comment>
<comment type="similarity">
    <text evidence="2 7">Belongs to the phosphohexose mutase family.</text>
</comment>
<reference evidence="12 13" key="1">
    <citation type="submission" date="2018-03" db="EMBL/GenBank/DDBJ databases">
        <title>Genomic Encyclopedia of Type Strains, Phase III (KMG-III): the genomes of soil and plant-associated and newly described type strains.</title>
        <authorList>
            <person name="Whitman W."/>
        </authorList>
    </citation>
    <scope>NUCLEOTIDE SEQUENCE [LARGE SCALE GENOMIC DNA]</scope>
    <source>
        <strain evidence="12 13">CGMCC 1.9313</strain>
    </source>
</reference>
<accession>A0A2T0UC00</accession>
<organism evidence="12 13">
    <name type="scientific">Arcticibacter pallidicorallinus</name>
    <dbReference type="NCBI Taxonomy" id="1259464"/>
    <lineage>
        <taxon>Bacteria</taxon>
        <taxon>Pseudomonadati</taxon>
        <taxon>Bacteroidota</taxon>
        <taxon>Sphingobacteriia</taxon>
        <taxon>Sphingobacteriales</taxon>
        <taxon>Sphingobacteriaceae</taxon>
        <taxon>Arcticibacter</taxon>
    </lineage>
</organism>
<evidence type="ECO:0000256" key="3">
    <source>
        <dbReference type="ARBA" id="ARBA00022553"/>
    </source>
</evidence>
<dbReference type="InterPro" id="IPR024086">
    <property type="entry name" value="GlmM_arc-type"/>
</dbReference>
<dbReference type="Proteomes" id="UP000238034">
    <property type="component" value="Unassembled WGS sequence"/>
</dbReference>
<feature type="domain" description="Alpha-D-phosphohexomutase alpha/beta/alpha" evidence="11">
    <location>
        <begin position="270"/>
        <end position="375"/>
    </location>
</feature>
<evidence type="ECO:0000256" key="4">
    <source>
        <dbReference type="ARBA" id="ARBA00022723"/>
    </source>
</evidence>
<dbReference type="Pfam" id="PF02880">
    <property type="entry name" value="PGM_PMM_III"/>
    <property type="match status" value="1"/>
</dbReference>
<dbReference type="Pfam" id="PF02879">
    <property type="entry name" value="PGM_PMM_II"/>
    <property type="match status" value="1"/>
</dbReference>
<dbReference type="GO" id="GO:0005829">
    <property type="term" value="C:cytosol"/>
    <property type="evidence" value="ECO:0007669"/>
    <property type="project" value="TreeGrafter"/>
</dbReference>
<dbReference type="SUPFAM" id="SSF55957">
    <property type="entry name" value="Phosphoglucomutase, C-terminal domain"/>
    <property type="match status" value="1"/>
</dbReference>
<dbReference type="FunFam" id="3.40.120.10:FF:000020">
    <property type="entry name" value="Phosphoglucosamine mutase"/>
    <property type="match status" value="1"/>
</dbReference>
<dbReference type="Pfam" id="PF00408">
    <property type="entry name" value="PGM_PMM_IV"/>
    <property type="match status" value="1"/>
</dbReference>
<dbReference type="PANTHER" id="PTHR42946:SF1">
    <property type="entry name" value="PHOSPHOGLUCOMUTASE (ALPHA-D-GLUCOSE-1,6-BISPHOSPHATE-DEPENDENT)"/>
    <property type="match status" value="1"/>
</dbReference>
<dbReference type="InterPro" id="IPR005843">
    <property type="entry name" value="A-D-PHexomutase_C"/>
</dbReference>
<comment type="cofactor">
    <cofactor evidence="1">
        <name>Mg(2+)</name>
        <dbReference type="ChEBI" id="CHEBI:18420"/>
    </cofactor>
</comment>
<protein>
    <submittedName>
        <fullName evidence="12">Phosphomannomutase</fullName>
    </submittedName>
</protein>
<keyword evidence="13" id="KW-1185">Reference proteome</keyword>
<dbReference type="InterPro" id="IPR005844">
    <property type="entry name" value="A-D-PHexomutase_a/b/a-I"/>
</dbReference>
<gene>
    <name evidence="12" type="ORF">B0I27_101413</name>
</gene>
<evidence type="ECO:0000313" key="13">
    <source>
        <dbReference type="Proteomes" id="UP000238034"/>
    </source>
</evidence>
<dbReference type="PRINTS" id="PR00509">
    <property type="entry name" value="PGMPMM"/>
</dbReference>
<proteinExistence type="inferred from homology"/>
<evidence type="ECO:0000256" key="5">
    <source>
        <dbReference type="ARBA" id="ARBA00022842"/>
    </source>
</evidence>
<evidence type="ECO:0000256" key="7">
    <source>
        <dbReference type="RuleBase" id="RU004326"/>
    </source>
</evidence>
<dbReference type="GO" id="GO:0005975">
    <property type="term" value="P:carbohydrate metabolic process"/>
    <property type="evidence" value="ECO:0007669"/>
    <property type="project" value="InterPro"/>
</dbReference>
<keyword evidence="4 7" id="KW-0479">Metal-binding</keyword>
<dbReference type="Gene3D" id="3.30.310.50">
    <property type="entry name" value="Alpha-D-phosphohexomutase, C-terminal domain"/>
    <property type="match status" value="1"/>
</dbReference>
<dbReference type="Gene3D" id="3.40.120.10">
    <property type="entry name" value="Alpha-D-Glucose-1,6-Bisphosphate, subunit A, domain 3"/>
    <property type="match status" value="3"/>
</dbReference>
<dbReference type="NCBIfam" id="TIGR03990">
    <property type="entry name" value="Arch_GlmM"/>
    <property type="match status" value="1"/>
</dbReference>
<dbReference type="InterPro" id="IPR005846">
    <property type="entry name" value="A-D-PHexomutase_a/b/a-III"/>
</dbReference>
<evidence type="ECO:0000313" key="12">
    <source>
        <dbReference type="EMBL" id="PRY55443.1"/>
    </source>
</evidence>
<feature type="domain" description="Alpha-D-phosphohexomutase alpha/beta/alpha" evidence="9">
    <location>
        <begin position="8"/>
        <end position="138"/>
    </location>
</feature>
<dbReference type="Pfam" id="PF02878">
    <property type="entry name" value="PGM_PMM_I"/>
    <property type="match status" value="1"/>
</dbReference>
<evidence type="ECO:0000256" key="6">
    <source>
        <dbReference type="ARBA" id="ARBA00023235"/>
    </source>
</evidence>
<dbReference type="PROSITE" id="PS00710">
    <property type="entry name" value="PGM_PMM"/>
    <property type="match status" value="1"/>
</dbReference>
<dbReference type="InterPro" id="IPR005845">
    <property type="entry name" value="A-D-PHexomutase_a/b/a-II"/>
</dbReference>
<dbReference type="InterPro" id="IPR016066">
    <property type="entry name" value="A-D-PHexomutase_CS"/>
</dbReference>
<sequence length="462" mass="49922">MTLIKSISGIRGTIGGKSGDGLTPVDILKFTAAYGKWIAAKTGKKKIVIGRDARISGEMVRNLIAGTLQSIGMDVIDLGLSTTPTVEVAVPLERAGGGIIITASHNPKQWNALKLLNASGEFINDTEGKEVLELAETMDDLDFAGVDHLGSIKMDNSYMQKHIDMILALPLVNVELIRKAKFKIAIDCVNSSGGIFVPALLRALGVQAIHELYCTPDGHFPHNPEPLPENLVALSQEVVAKRADLGIAVDPDVDRLCFICEDGSVFGEEYTLVAVSDYVLKKQGGNTVSNLSSTRALRDVTEKAGFTYQAAAVGEVNVVNKMKETNAVIGGEGNGGVIFPELHYGRDALVGIALFLTHLAESGQKVSAMRASYPNYFISKNKMTLREGMDIDALLKQVQDKYINQPHSTIDGLKIEFDSEWVHLRKSNTEPIIRIYSESTSEENANALATRLIADMNAILSA</sequence>
<dbReference type="InterPro" id="IPR050060">
    <property type="entry name" value="Phosphoglucosamine_mutase"/>
</dbReference>
<evidence type="ECO:0000256" key="1">
    <source>
        <dbReference type="ARBA" id="ARBA00001946"/>
    </source>
</evidence>
<dbReference type="PANTHER" id="PTHR42946">
    <property type="entry name" value="PHOSPHOHEXOSE MUTASE"/>
    <property type="match status" value="1"/>
</dbReference>
<evidence type="ECO:0000256" key="2">
    <source>
        <dbReference type="ARBA" id="ARBA00010231"/>
    </source>
</evidence>
<dbReference type="GO" id="GO:0000287">
    <property type="term" value="F:magnesium ion binding"/>
    <property type="evidence" value="ECO:0007669"/>
    <property type="project" value="InterPro"/>
</dbReference>
<dbReference type="SUPFAM" id="SSF53738">
    <property type="entry name" value="Phosphoglucomutase, first 3 domains"/>
    <property type="match status" value="3"/>
</dbReference>